<dbReference type="AlphaFoldDB" id="A0A182W3Y5"/>
<evidence type="ECO:0000313" key="3">
    <source>
        <dbReference type="Proteomes" id="UP000075920"/>
    </source>
</evidence>
<evidence type="ECO:0000313" key="2">
    <source>
        <dbReference type="EnsemblMetazoa" id="AMIN005046-PA"/>
    </source>
</evidence>
<dbReference type="EnsemblMetazoa" id="AMIN005046-RA">
    <property type="protein sequence ID" value="AMIN005046-PA"/>
    <property type="gene ID" value="AMIN005046"/>
</dbReference>
<protein>
    <submittedName>
        <fullName evidence="2">Uncharacterized protein</fullName>
    </submittedName>
</protein>
<sequence>IKPYPARLINQPSSSRSNISSTNTTQSNIRIWTGQPTSRTKMQRPVPELDRPPAGYDRVHVTVSRRRWLTKVRMKGALVRRKFTCPSNRTAPATSDLFSMASSPALPLYASRYPTPNGYPQINGEVDAPLDFRKVESLR</sequence>
<dbReference type="Proteomes" id="UP000075920">
    <property type="component" value="Unassembled WGS sequence"/>
</dbReference>
<reference evidence="3" key="1">
    <citation type="submission" date="2013-03" db="EMBL/GenBank/DDBJ databases">
        <title>The Genome Sequence of Anopheles minimus MINIMUS1.</title>
        <authorList>
            <consortium name="The Broad Institute Genomics Platform"/>
            <person name="Neafsey D.E."/>
            <person name="Walton C."/>
            <person name="Walker B."/>
            <person name="Young S.K."/>
            <person name="Zeng Q."/>
            <person name="Gargeya S."/>
            <person name="Fitzgerald M."/>
            <person name="Haas B."/>
            <person name="Abouelleil A."/>
            <person name="Allen A.W."/>
            <person name="Alvarado L."/>
            <person name="Arachchi H.M."/>
            <person name="Berlin A.M."/>
            <person name="Chapman S.B."/>
            <person name="Gainer-Dewar J."/>
            <person name="Goldberg J."/>
            <person name="Griggs A."/>
            <person name="Gujja S."/>
            <person name="Hansen M."/>
            <person name="Howarth C."/>
            <person name="Imamovic A."/>
            <person name="Ireland A."/>
            <person name="Larimer J."/>
            <person name="McCowan C."/>
            <person name="Murphy C."/>
            <person name="Pearson M."/>
            <person name="Poon T.W."/>
            <person name="Priest M."/>
            <person name="Roberts A."/>
            <person name="Saif S."/>
            <person name="Shea T."/>
            <person name="Sisk P."/>
            <person name="Sykes S."/>
            <person name="Wortman J."/>
            <person name="Nusbaum C."/>
            <person name="Birren B."/>
        </authorList>
    </citation>
    <scope>NUCLEOTIDE SEQUENCE [LARGE SCALE GENOMIC DNA]</scope>
    <source>
        <strain evidence="3">MINIMUS1</strain>
    </source>
</reference>
<feature type="region of interest" description="Disordered" evidence="1">
    <location>
        <begin position="1"/>
        <end position="55"/>
    </location>
</feature>
<accession>A0A182W3Y5</accession>
<name>A0A182W3Y5_9DIPT</name>
<keyword evidence="3" id="KW-1185">Reference proteome</keyword>
<evidence type="ECO:0000256" key="1">
    <source>
        <dbReference type="SAM" id="MobiDB-lite"/>
    </source>
</evidence>
<proteinExistence type="predicted"/>
<reference evidence="2" key="2">
    <citation type="submission" date="2020-05" db="UniProtKB">
        <authorList>
            <consortium name="EnsemblMetazoa"/>
        </authorList>
    </citation>
    <scope>IDENTIFICATION</scope>
    <source>
        <strain evidence="2">MINIMUS1</strain>
    </source>
</reference>
<organism evidence="2 3">
    <name type="scientific">Anopheles minimus</name>
    <dbReference type="NCBI Taxonomy" id="112268"/>
    <lineage>
        <taxon>Eukaryota</taxon>
        <taxon>Metazoa</taxon>
        <taxon>Ecdysozoa</taxon>
        <taxon>Arthropoda</taxon>
        <taxon>Hexapoda</taxon>
        <taxon>Insecta</taxon>
        <taxon>Pterygota</taxon>
        <taxon>Neoptera</taxon>
        <taxon>Endopterygota</taxon>
        <taxon>Diptera</taxon>
        <taxon>Nematocera</taxon>
        <taxon>Culicoidea</taxon>
        <taxon>Culicidae</taxon>
        <taxon>Anophelinae</taxon>
        <taxon>Anopheles</taxon>
    </lineage>
</organism>
<feature type="compositionally biased region" description="Low complexity" evidence="1">
    <location>
        <begin position="9"/>
        <end position="31"/>
    </location>
</feature>
<dbReference type="VEuPathDB" id="VectorBase:AMIN005046"/>